<feature type="domain" description="4Fe-4S ferredoxin-type" evidence="8">
    <location>
        <begin position="687"/>
        <end position="716"/>
    </location>
</feature>
<keyword evidence="4" id="KW-0249">Electron transport</keyword>
<keyword evidence="5" id="KW-0560">Oxidoreductase</keyword>
<evidence type="ECO:0000313" key="9">
    <source>
        <dbReference type="EMBL" id="CAI9976072.1"/>
    </source>
</evidence>
<keyword evidence="6" id="KW-0408">Iron</keyword>
<dbReference type="GO" id="GO:0005506">
    <property type="term" value="F:iron ion binding"/>
    <property type="evidence" value="ECO:0007669"/>
    <property type="project" value="InterPro"/>
</dbReference>
<evidence type="ECO:0000256" key="3">
    <source>
        <dbReference type="ARBA" id="ARBA00022723"/>
    </source>
</evidence>
<evidence type="ECO:0000256" key="6">
    <source>
        <dbReference type="ARBA" id="ARBA00023004"/>
    </source>
</evidence>
<dbReference type="GO" id="GO:0051539">
    <property type="term" value="F:4 iron, 4 sulfur cluster binding"/>
    <property type="evidence" value="ECO:0007669"/>
    <property type="project" value="UniProtKB-KW"/>
</dbReference>
<dbReference type="NCBIfam" id="TIGR02176">
    <property type="entry name" value="pyruv_ox_red"/>
    <property type="match status" value="1"/>
</dbReference>
<dbReference type="InterPro" id="IPR019752">
    <property type="entry name" value="Pyrv/ketoisovalerate_OxRed_cat"/>
</dbReference>
<comment type="caution">
    <text evidence="9">The sequence shown here is derived from an EMBL/GenBank/DDBJ whole genome shotgun (WGS) entry which is preliminary data.</text>
</comment>
<proteinExistence type="predicted"/>
<dbReference type="FunFam" id="3.40.50.920:FF:000007">
    <property type="entry name" value="Pyruvate:ferredoxin (Flavodoxin) oxidoreductase"/>
    <property type="match status" value="1"/>
</dbReference>
<dbReference type="Pfam" id="PF01855">
    <property type="entry name" value="POR_N"/>
    <property type="match status" value="1"/>
</dbReference>
<feature type="domain" description="4Fe-4S ferredoxin-type" evidence="8">
    <location>
        <begin position="731"/>
        <end position="760"/>
    </location>
</feature>
<keyword evidence="1" id="KW-0813">Transport</keyword>
<dbReference type="InterPro" id="IPR029061">
    <property type="entry name" value="THDP-binding"/>
</dbReference>
<dbReference type="InterPro" id="IPR017896">
    <property type="entry name" value="4Fe4S_Fe-S-bd"/>
</dbReference>
<evidence type="ECO:0000256" key="7">
    <source>
        <dbReference type="ARBA" id="ARBA00023014"/>
    </source>
</evidence>
<dbReference type="InterPro" id="IPR009014">
    <property type="entry name" value="Transketo_C/PFOR_II"/>
</dbReference>
<dbReference type="FunFam" id="3.40.50.970:FF:000012">
    <property type="entry name" value="Pyruvate:ferredoxin (Flavodoxin) oxidoreductase"/>
    <property type="match status" value="1"/>
</dbReference>
<dbReference type="EMBL" id="CATOUU010001172">
    <property type="protein sequence ID" value="CAI9976072.1"/>
    <property type="molecule type" value="Genomic_DNA"/>
</dbReference>
<gene>
    <name evidence="10" type="ORF">HINF_LOCUS55374</name>
    <name evidence="9" type="ORF">HINF_LOCUS63717</name>
</gene>
<dbReference type="CDD" id="cd07034">
    <property type="entry name" value="TPP_PYR_PFOR_IOR-alpha_like"/>
    <property type="match status" value="1"/>
</dbReference>
<evidence type="ECO:0000313" key="11">
    <source>
        <dbReference type="Proteomes" id="UP001642409"/>
    </source>
</evidence>
<dbReference type="GO" id="GO:0016903">
    <property type="term" value="F:oxidoreductase activity, acting on the aldehyde or oxo group of donors"/>
    <property type="evidence" value="ECO:0007669"/>
    <property type="project" value="InterPro"/>
</dbReference>
<keyword evidence="3" id="KW-0479">Metal-binding</keyword>
<dbReference type="Gene3D" id="3.40.920.10">
    <property type="entry name" value="Pyruvate-ferredoxin oxidoreductase, PFOR, domain III"/>
    <property type="match status" value="1"/>
</dbReference>
<evidence type="ECO:0000256" key="1">
    <source>
        <dbReference type="ARBA" id="ARBA00022448"/>
    </source>
</evidence>
<keyword evidence="11" id="KW-1185">Reference proteome</keyword>
<reference evidence="10 11" key="2">
    <citation type="submission" date="2024-07" db="EMBL/GenBank/DDBJ databases">
        <authorList>
            <person name="Akdeniz Z."/>
        </authorList>
    </citation>
    <scope>NUCLEOTIDE SEQUENCE [LARGE SCALE GENOMIC DNA]</scope>
</reference>
<evidence type="ECO:0000256" key="5">
    <source>
        <dbReference type="ARBA" id="ARBA00023002"/>
    </source>
</evidence>
<dbReference type="Gene3D" id="3.40.50.920">
    <property type="match status" value="1"/>
</dbReference>
<keyword evidence="2" id="KW-0004">4Fe-4S</keyword>
<dbReference type="SUPFAM" id="SSF54862">
    <property type="entry name" value="4Fe-4S ferredoxins"/>
    <property type="match status" value="1"/>
</dbReference>
<evidence type="ECO:0000313" key="10">
    <source>
        <dbReference type="EMBL" id="CAL6071922.1"/>
    </source>
</evidence>
<dbReference type="InterPro" id="IPR050722">
    <property type="entry name" value="Pyruvate:ferred/Flavod_OxRd"/>
</dbReference>
<name>A0AA86RGH3_9EUKA</name>
<dbReference type="InterPro" id="IPR011895">
    <property type="entry name" value="Pyrv_flavodox_OxRed"/>
</dbReference>
<dbReference type="GO" id="GO:0006979">
    <property type="term" value="P:response to oxidative stress"/>
    <property type="evidence" value="ECO:0007669"/>
    <property type="project" value="TreeGrafter"/>
</dbReference>
<dbReference type="SUPFAM" id="SSF52922">
    <property type="entry name" value="TK C-terminal domain-like"/>
    <property type="match status" value="1"/>
</dbReference>
<dbReference type="Pfam" id="PF17147">
    <property type="entry name" value="PFOR_II"/>
    <property type="match status" value="1"/>
</dbReference>
<dbReference type="Gene3D" id="3.40.50.970">
    <property type="match status" value="2"/>
</dbReference>
<dbReference type="Gene3D" id="3.30.70.20">
    <property type="match status" value="1"/>
</dbReference>
<keyword evidence="7" id="KW-0411">Iron-sulfur</keyword>
<evidence type="ECO:0000259" key="8">
    <source>
        <dbReference type="PROSITE" id="PS51379"/>
    </source>
</evidence>
<dbReference type="PANTHER" id="PTHR32154:SF0">
    <property type="entry name" value="PYRUVATE-FLAVODOXIN OXIDOREDUCTASE-RELATED"/>
    <property type="match status" value="1"/>
</dbReference>
<dbReference type="SUPFAM" id="SSF53323">
    <property type="entry name" value="Pyruvate-ferredoxin oxidoreductase, PFOR, domain III"/>
    <property type="match status" value="1"/>
</dbReference>
<dbReference type="PROSITE" id="PS51379">
    <property type="entry name" value="4FE4S_FER_2"/>
    <property type="match status" value="2"/>
</dbReference>
<dbReference type="InterPro" id="IPR002880">
    <property type="entry name" value="Pyrv_Fd/Flavodoxin_OxRdtase_N"/>
</dbReference>
<keyword evidence="9" id="KW-0670">Pyruvate</keyword>
<dbReference type="PROSITE" id="PS00198">
    <property type="entry name" value="4FE4S_FER_1"/>
    <property type="match status" value="2"/>
</dbReference>
<reference evidence="9" key="1">
    <citation type="submission" date="2023-06" db="EMBL/GenBank/DDBJ databases">
        <authorList>
            <person name="Kurt Z."/>
        </authorList>
    </citation>
    <scope>NUCLEOTIDE SEQUENCE</scope>
</reference>
<accession>A0AA86RGH3</accession>
<dbReference type="Pfam" id="PF12838">
    <property type="entry name" value="Fer4_7"/>
    <property type="match status" value="1"/>
</dbReference>
<evidence type="ECO:0000256" key="2">
    <source>
        <dbReference type="ARBA" id="ARBA00022485"/>
    </source>
</evidence>
<dbReference type="InterPro" id="IPR033412">
    <property type="entry name" value="PFOR_II"/>
</dbReference>
<sequence>MSKYLCLDGNTAAAMIAYKLIDVAAIYPITPSSTMSEMVEQYSAQKQLNAFGNVVTVHQTQSELGAAACVHGASKSGALAATFTSSQGLLLMIPNLYFLAGSKVPAVIHLACRSVGMSSTSLSCDHSDIYAVSNTNMSAICSRNVQETHDMSLAAHLSAVEASASFIHFFEGFRVSHQFESFQPIDNETVKGLVNNEKIAKWRETIVDPSHPDGRGIGLGPEMYYPAFEAQKYHYNQVSGHVQAVFEKIHKATGRKYSIMEYSGHPEAETVIIVMGCSALTVEAVVAKLDKKVGVINIRLWKPFDMEYFTNLLPKSCKNVLVLDRARDFTSNGELLYKEVIASLVKQRRISNMNVKNITYGICGADILPGEVLAVIEAAETDVQTYRLGVNDPETLPKLPCNLQLLHPQTKELTIYAIGSDGTIGAIRNAMKILQDESPECQSQANFEFDGKKSGGLTISYLRFGPEKIKTQFNPEQADYIACHTQSYIGKYDFLAGARNGATFVLNCDFQDIEKHIPANLKRQIAEKDIKFYVVNANGLANSVGLGNKISLILSMFLMALGMNGLVDIDTAAKQMKVLAKITYAKQPQAVIDANMKAIDLTLQQLDNCRYSYNKQNWMNANSAEDLKIVKYGPDTSKDELLKEGGVYDKVMKRQFNEISTQDAMPFSSGIFPAGYSKFEKPGTADHVAHWDQTNCIQCNLCASACPHGSIRPFVSQDSQLEGLPCKDGTFRIQVSPLDCRGCQVCAGACPKKCIDMRATETEVIEQQPKWDWAVENVKPIKVDTQKCSLKDLQLSEQYLFNPGSCPGCPETVIARMLSNLFGDHLVVSSAVGCCLVWGHYNQTRPYQVDSKGRGPAVATSAFEDNSLFGLGMNLANTTHRNNLKVYVQQNLDKVEGEIKTLLQQWVEKFDDAQVTIQTQEELIVKLQNLQNPIGQYLREHQMFFSKQIHWIIGGDGWSYDIDFGGVDHVMASGQNVNILIFNNNCFANTGGQFSKATPIGAIAKDAYLGVNYGYKRISEMFMTYRRAYVAQVALGYNKMQGLKALREAAEFNGPSMVIAYCPCISHTINGGLKNSEPQQKLAVESGLWPLFRYDPRRTEKKLQMDSKVTKKVEEFTCNEQRFAALEKKDNARYLQFKVDLQNDVDEAFKLLEKMAE</sequence>
<dbReference type="InterPro" id="IPR002869">
    <property type="entry name" value="Pyrv_flavodox_OxRed_cen"/>
</dbReference>
<dbReference type="EMBL" id="CAXDID020000293">
    <property type="protein sequence ID" value="CAL6071922.1"/>
    <property type="molecule type" value="Genomic_DNA"/>
</dbReference>
<dbReference type="InterPro" id="IPR017900">
    <property type="entry name" value="4Fe4S_Fe_S_CS"/>
</dbReference>
<dbReference type="AlphaFoldDB" id="A0AA86RGH3"/>
<protein>
    <submittedName>
        <fullName evidence="9">Pyruvate-flavodoxin oxidoreductase 2</fullName>
    </submittedName>
    <submittedName>
        <fullName evidence="10">Pyruvate-flavodoxin_oxidoreductase 2</fullName>
    </submittedName>
</protein>
<evidence type="ECO:0000256" key="4">
    <source>
        <dbReference type="ARBA" id="ARBA00022982"/>
    </source>
</evidence>
<dbReference type="Pfam" id="PF01558">
    <property type="entry name" value="POR"/>
    <property type="match status" value="1"/>
</dbReference>
<organism evidence="9">
    <name type="scientific">Hexamita inflata</name>
    <dbReference type="NCBI Taxonomy" id="28002"/>
    <lineage>
        <taxon>Eukaryota</taxon>
        <taxon>Metamonada</taxon>
        <taxon>Diplomonadida</taxon>
        <taxon>Hexamitidae</taxon>
        <taxon>Hexamitinae</taxon>
        <taxon>Hexamita</taxon>
    </lineage>
</organism>
<dbReference type="GO" id="GO:0022900">
    <property type="term" value="P:electron transport chain"/>
    <property type="evidence" value="ECO:0007669"/>
    <property type="project" value="InterPro"/>
</dbReference>
<dbReference type="SUPFAM" id="SSF52518">
    <property type="entry name" value="Thiamin diphosphate-binding fold (THDP-binding)"/>
    <property type="match status" value="2"/>
</dbReference>
<dbReference type="Proteomes" id="UP001642409">
    <property type="component" value="Unassembled WGS sequence"/>
</dbReference>
<dbReference type="PANTHER" id="PTHR32154">
    <property type="entry name" value="PYRUVATE-FLAVODOXIN OXIDOREDUCTASE-RELATED"/>
    <property type="match status" value="1"/>
</dbReference>